<dbReference type="GO" id="GO:0000976">
    <property type="term" value="F:transcription cis-regulatory region binding"/>
    <property type="evidence" value="ECO:0007669"/>
    <property type="project" value="TreeGrafter"/>
</dbReference>
<keyword evidence="2 4" id="KW-0238">DNA-binding</keyword>
<reference evidence="6 7" key="1">
    <citation type="submission" date="2019-10" db="EMBL/GenBank/DDBJ databases">
        <title>Genome sequence of Luteimicrobium xylanilyticum HY-24.</title>
        <authorList>
            <person name="Kim D.Y."/>
            <person name="Park H.-Y."/>
        </authorList>
    </citation>
    <scope>NUCLEOTIDE SEQUENCE [LARGE SCALE GENOMIC DNA]</scope>
    <source>
        <strain evidence="6 7">HY-24</strain>
    </source>
</reference>
<dbReference type="SUPFAM" id="SSF46689">
    <property type="entry name" value="Homeodomain-like"/>
    <property type="match status" value="1"/>
</dbReference>
<evidence type="ECO:0000256" key="1">
    <source>
        <dbReference type="ARBA" id="ARBA00023015"/>
    </source>
</evidence>
<dbReference type="KEGG" id="lxl:KDY119_03712"/>
<feature type="domain" description="HTH tetR-type" evidence="5">
    <location>
        <begin position="25"/>
        <end position="84"/>
    </location>
</feature>
<keyword evidence="3" id="KW-0804">Transcription</keyword>
<dbReference type="Pfam" id="PF00440">
    <property type="entry name" value="TetR_N"/>
    <property type="match status" value="1"/>
</dbReference>
<organism evidence="6 7">
    <name type="scientific">Luteimicrobium xylanilyticum</name>
    <dbReference type="NCBI Taxonomy" id="1133546"/>
    <lineage>
        <taxon>Bacteria</taxon>
        <taxon>Bacillati</taxon>
        <taxon>Actinomycetota</taxon>
        <taxon>Actinomycetes</taxon>
        <taxon>Micrococcales</taxon>
        <taxon>Luteimicrobium</taxon>
    </lineage>
</organism>
<evidence type="ECO:0000313" key="7">
    <source>
        <dbReference type="Proteomes" id="UP000326702"/>
    </source>
</evidence>
<gene>
    <name evidence="6" type="ORF">KDY119_03712</name>
</gene>
<dbReference type="PANTHER" id="PTHR30055:SF234">
    <property type="entry name" value="HTH-TYPE TRANSCRIPTIONAL REGULATOR BETI"/>
    <property type="match status" value="1"/>
</dbReference>
<dbReference type="GO" id="GO:0003700">
    <property type="term" value="F:DNA-binding transcription factor activity"/>
    <property type="evidence" value="ECO:0007669"/>
    <property type="project" value="TreeGrafter"/>
</dbReference>
<dbReference type="InterPro" id="IPR049445">
    <property type="entry name" value="TetR_SbtR-like_C"/>
</dbReference>
<evidence type="ECO:0000256" key="2">
    <source>
        <dbReference type="ARBA" id="ARBA00023125"/>
    </source>
</evidence>
<keyword evidence="1" id="KW-0805">Transcription regulation</keyword>
<dbReference type="Pfam" id="PF21597">
    <property type="entry name" value="TetR_C_43"/>
    <property type="match status" value="1"/>
</dbReference>
<evidence type="ECO:0000259" key="5">
    <source>
        <dbReference type="PROSITE" id="PS50977"/>
    </source>
</evidence>
<accession>A0A5P9QG16</accession>
<dbReference type="InterPro" id="IPR036271">
    <property type="entry name" value="Tet_transcr_reg_TetR-rel_C_sf"/>
</dbReference>
<dbReference type="InterPro" id="IPR050109">
    <property type="entry name" value="HTH-type_TetR-like_transc_reg"/>
</dbReference>
<dbReference type="EMBL" id="CP045529">
    <property type="protein sequence ID" value="QFV00177.1"/>
    <property type="molecule type" value="Genomic_DNA"/>
</dbReference>
<dbReference type="PANTHER" id="PTHR30055">
    <property type="entry name" value="HTH-TYPE TRANSCRIPTIONAL REGULATOR RUTR"/>
    <property type="match status" value="1"/>
</dbReference>
<dbReference type="PRINTS" id="PR00455">
    <property type="entry name" value="HTHTETR"/>
</dbReference>
<dbReference type="InterPro" id="IPR001647">
    <property type="entry name" value="HTH_TetR"/>
</dbReference>
<dbReference type="AlphaFoldDB" id="A0A5P9QG16"/>
<proteinExistence type="predicted"/>
<dbReference type="Proteomes" id="UP000326702">
    <property type="component" value="Chromosome"/>
</dbReference>
<dbReference type="InterPro" id="IPR009057">
    <property type="entry name" value="Homeodomain-like_sf"/>
</dbReference>
<name>A0A5P9QG16_9MICO</name>
<protein>
    <recommendedName>
        <fullName evidence="5">HTH tetR-type domain-containing protein</fullName>
    </recommendedName>
</protein>
<evidence type="ECO:0000256" key="3">
    <source>
        <dbReference type="ARBA" id="ARBA00023163"/>
    </source>
</evidence>
<evidence type="ECO:0000313" key="6">
    <source>
        <dbReference type="EMBL" id="QFV00177.1"/>
    </source>
</evidence>
<evidence type="ECO:0000256" key="4">
    <source>
        <dbReference type="PROSITE-ProRule" id="PRU00335"/>
    </source>
</evidence>
<dbReference type="RefSeq" id="WP_051137007.1">
    <property type="nucleotide sequence ID" value="NZ_BAABIH010000009.1"/>
</dbReference>
<dbReference type="SUPFAM" id="SSF48498">
    <property type="entry name" value="Tetracyclin repressor-like, C-terminal domain"/>
    <property type="match status" value="1"/>
</dbReference>
<dbReference type="Gene3D" id="1.10.357.10">
    <property type="entry name" value="Tetracycline Repressor, domain 2"/>
    <property type="match status" value="1"/>
</dbReference>
<sequence>MGTQATGEQTAGQDQPCRPLRADAARNREKLLEAATEVFGEHGTSGSLEEIARRAGVGVGTLYRHFPTRACLVEQVYRHSVDEVCEAAPRLLEQLDPFDALSTWVDGFVAYVGRKKGMASALREAMGPESEAVFADVHQRLEGAASLLLGAAQKAGMARTDAEPLDILRGVSGMCMAAAASQDPERTKRVLSLVLDGLRYGAPASGEPSARTENLASV</sequence>
<keyword evidence="7" id="KW-1185">Reference proteome</keyword>
<feature type="DNA-binding region" description="H-T-H motif" evidence="4">
    <location>
        <begin position="47"/>
        <end position="66"/>
    </location>
</feature>
<dbReference type="PROSITE" id="PS50977">
    <property type="entry name" value="HTH_TETR_2"/>
    <property type="match status" value="1"/>
</dbReference>